<comment type="caution">
    <text evidence="1">The sequence shown here is derived from an EMBL/GenBank/DDBJ whole genome shotgun (WGS) entry which is preliminary data.</text>
</comment>
<name>A0A645HVC3_9ZZZZ</name>
<dbReference type="AlphaFoldDB" id="A0A645HVC3"/>
<gene>
    <name evidence="1" type="ORF">SDC9_190485</name>
</gene>
<evidence type="ECO:0000313" key="1">
    <source>
        <dbReference type="EMBL" id="MPN42927.1"/>
    </source>
</evidence>
<proteinExistence type="predicted"/>
<accession>A0A645HVC3</accession>
<dbReference type="EMBL" id="VSSQ01100989">
    <property type="protein sequence ID" value="MPN42927.1"/>
    <property type="molecule type" value="Genomic_DNA"/>
</dbReference>
<protein>
    <submittedName>
        <fullName evidence="1">Uncharacterized protein</fullName>
    </submittedName>
</protein>
<reference evidence="1" key="1">
    <citation type="submission" date="2019-08" db="EMBL/GenBank/DDBJ databases">
        <authorList>
            <person name="Kucharzyk K."/>
            <person name="Murdoch R.W."/>
            <person name="Higgins S."/>
            <person name="Loffler F."/>
        </authorList>
    </citation>
    <scope>NUCLEOTIDE SEQUENCE</scope>
</reference>
<sequence length="95" mass="10477">MARHAEVIAVFNRNHPESVLLGLAPGKPHRHARRDASEAVVGIDNRRNRRFVHHLHVCILVRPAGTDAVQVLLYADHAVAANAPQVRADQHVGHV</sequence>
<organism evidence="1">
    <name type="scientific">bioreactor metagenome</name>
    <dbReference type="NCBI Taxonomy" id="1076179"/>
    <lineage>
        <taxon>unclassified sequences</taxon>
        <taxon>metagenomes</taxon>
        <taxon>ecological metagenomes</taxon>
    </lineage>
</organism>